<evidence type="ECO:0000256" key="1">
    <source>
        <dbReference type="ARBA" id="ARBA00008558"/>
    </source>
</evidence>
<evidence type="ECO:0000313" key="4">
    <source>
        <dbReference type="Proteomes" id="UP001549749"/>
    </source>
</evidence>
<dbReference type="CDD" id="cd00249">
    <property type="entry name" value="AGE"/>
    <property type="match status" value="1"/>
</dbReference>
<gene>
    <name evidence="3" type="ORF">ABR189_01795</name>
</gene>
<dbReference type="PANTHER" id="PTHR15108">
    <property type="entry name" value="N-ACYLGLUCOSAMINE-2-EPIMERASE"/>
    <property type="match status" value="1"/>
</dbReference>
<dbReference type="Proteomes" id="UP001549749">
    <property type="component" value="Unassembled WGS sequence"/>
</dbReference>
<organism evidence="3 4">
    <name type="scientific">Chitinophaga defluvii</name>
    <dbReference type="NCBI Taxonomy" id="3163343"/>
    <lineage>
        <taxon>Bacteria</taxon>
        <taxon>Pseudomonadati</taxon>
        <taxon>Bacteroidota</taxon>
        <taxon>Chitinophagia</taxon>
        <taxon>Chitinophagales</taxon>
        <taxon>Chitinophagaceae</taxon>
        <taxon>Chitinophaga</taxon>
    </lineage>
</organism>
<dbReference type="Gene3D" id="1.50.10.10">
    <property type="match status" value="1"/>
</dbReference>
<dbReference type="InterPro" id="IPR034116">
    <property type="entry name" value="AGE_dom"/>
</dbReference>
<name>A0ABV2SZ65_9BACT</name>
<protein>
    <submittedName>
        <fullName evidence="3">AGE family epimerase/isomerase</fullName>
        <ecNumber evidence="3">5.-.-.-</ecNumber>
    </submittedName>
</protein>
<keyword evidence="4" id="KW-1185">Reference proteome</keyword>
<dbReference type="InterPro" id="IPR010819">
    <property type="entry name" value="AGE/CE"/>
</dbReference>
<accession>A0ABV2SZ65</accession>
<reference evidence="3 4" key="1">
    <citation type="submission" date="2024-06" db="EMBL/GenBank/DDBJ databases">
        <title>Chitinophaga defluvii sp. nov., isolated from municipal sewage.</title>
        <authorList>
            <person name="Zhang L."/>
        </authorList>
    </citation>
    <scope>NUCLEOTIDE SEQUENCE [LARGE SCALE GENOMIC DNA]</scope>
    <source>
        <strain evidence="3 4">H8</strain>
    </source>
</reference>
<keyword evidence="2 3" id="KW-0413">Isomerase</keyword>
<comment type="caution">
    <text evidence="3">The sequence shown here is derived from an EMBL/GenBank/DDBJ whole genome shotgun (WGS) entry which is preliminary data.</text>
</comment>
<evidence type="ECO:0000313" key="3">
    <source>
        <dbReference type="EMBL" id="MET6996077.1"/>
    </source>
</evidence>
<dbReference type="InterPro" id="IPR012341">
    <property type="entry name" value="6hp_glycosidase-like_sf"/>
</dbReference>
<dbReference type="RefSeq" id="WP_354658725.1">
    <property type="nucleotide sequence ID" value="NZ_JBEXAC010000001.1"/>
</dbReference>
<dbReference type="Pfam" id="PF07221">
    <property type="entry name" value="GlcNAc_2-epim"/>
    <property type="match status" value="1"/>
</dbReference>
<dbReference type="EMBL" id="JBEXAC010000001">
    <property type="protein sequence ID" value="MET6996077.1"/>
    <property type="molecule type" value="Genomic_DNA"/>
</dbReference>
<dbReference type="InterPro" id="IPR008928">
    <property type="entry name" value="6-hairpin_glycosidase_sf"/>
</dbReference>
<proteinExistence type="inferred from homology"/>
<sequence>MNLDNYISLYRNSLLEDVIPFWMKNSIDEEYGGYFTCLDTVGNVYDTDKFVWLQCRQVWTFSMLYNRVEKKQEWLDIAIKGAAFLTKNGRDKEGNWYFSLNQQGKPLVQPYNIFSDCFAAMAYGQLYKATGNKAYGEIAVATFHNILKRSSDPKGIYSKAFPGTRNLQGFSLPMILSNLVLEIEHLLDPVIVDDTIKQAIHLVMNVFYQEDLNLILENVHMDGSFSDTFEGRTINPGHGLEALWFIMDLAVRDNDVTLINKAVSIALQIVEYGWDKAHGGIFYFLDQQNKPPQQLEWDQKLWWVHAEAIVCMLKGYALTGNPACWKWFEQLHDYTWRHFPDTANGEWFGYLNREGRVLLPLKGGKWKGCFHVPRTLYQGWKTLEDIKMKKESTVLQK</sequence>
<comment type="similarity">
    <text evidence="1">Belongs to the N-acylglucosamine 2-epimerase family.</text>
</comment>
<dbReference type="SUPFAM" id="SSF48208">
    <property type="entry name" value="Six-hairpin glycosidases"/>
    <property type="match status" value="1"/>
</dbReference>
<dbReference type="EC" id="5.-.-.-" evidence="3"/>
<dbReference type="GO" id="GO:0016853">
    <property type="term" value="F:isomerase activity"/>
    <property type="evidence" value="ECO:0007669"/>
    <property type="project" value="UniProtKB-KW"/>
</dbReference>
<evidence type="ECO:0000256" key="2">
    <source>
        <dbReference type="ARBA" id="ARBA00023235"/>
    </source>
</evidence>